<keyword evidence="1" id="KW-1133">Transmembrane helix</keyword>
<proteinExistence type="predicted"/>
<accession>A0ABV8ZMJ8</accession>
<sequence>MPFIFASLLPELSLGLYLLAGAVWLGGVTRYGLLFVAAVGLFSWHANYRRYRQLADTPTSRLASAALGQVELSGMARCHPNAPNYSPLSGRRCAWYRCWRIDERGKLDLEDWLLWTMQRSTRLAARVNPPEISSDDSFLLVDGDAEATVLPGSAQVIAHHRRRWHEDGMLLIEEWIDEGETIHVRGQLSRLEPRVGAIELRLDIGAKLAEWKRNQAELLRRFDLDGNGQLDQREWGLARAAAQREVLALHKEMARQPAYWLLAGNEQSGPPIITTLPPRQSASLFRRRAWLHAVVALVCVLAWLKLT</sequence>
<dbReference type="RefSeq" id="WP_231461972.1">
    <property type="nucleotide sequence ID" value="NZ_JAJOHW010000053.1"/>
</dbReference>
<evidence type="ECO:0000256" key="1">
    <source>
        <dbReference type="SAM" id="Phobius"/>
    </source>
</evidence>
<keyword evidence="1" id="KW-0472">Membrane</keyword>
<evidence type="ECO:0000313" key="3">
    <source>
        <dbReference type="Proteomes" id="UP001595999"/>
    </source>
</evidence>
<keyword evidence="1" id="KW-0812">Transmembrane</keyword>
<dbReference type="EMBL" id="JBHSEK010000002">
    <property type="protein sequence ID" value="MFC4488719.1"/>
    <property type="molecule type" value="Genomic_DNA"/>
</dbReference>
<comment type="caution">
    <text evidence="2">The sequence shown here is derived from an EMBL/GenBank/DDBJ whole genome shotgun (WGS) entry which is preliminary data.</text>
</comment>
<dbReference type="Proteomes" id="UP001595999">
    <property type="component" value="Unassembled WGS sequence"/>
</dbReference>
<organism evidence="2 3">
    <name type="scientific">Chromobacterium aquaticum</name>
    <dbReference type="NCBI Taxonomy" id="467180"/>
    <lineage>
        <taxon>Bacteria</taxon>
        <taxon>Pseudomonadati</taxon>
        <taxon>Pseudomonadota</taxon>
        <taxon>Betaproteobacteria</taxon>
        <taxon>Neisseriales</taxon>
        <taxon>Chromobacteriaceae</taxon>
        <taxon>Chromobacterium</taxon>
    </lineage>
</organism>
<gene>
    <name evidence="2" type="ORF">ACFO0R_03725</name>
</gene>
<evidence type="ECO:0000313" key="2">
    <source>
        <dbReference type="EMBL" id="MFC4488719.1"/>
    </source>
</evidence>
<name>A0ABV8ZMJ8_9NEIS</name>
<dbReference type="InterPro" id="IPR018247">
    <property type="entry name" value="EF_Hand_1_Ca_BS"/>
</dbReference>
<feature type="transmembrane region" description="Helical" evidence="1">
    <location>
        <begin position="16"/>
        <end position="44"/>
    </location>
</feature>
<reference evidence="3" key="1">
    <citation type="journal article" date="2019" name="Int. J. Syst. Evol. Microbiol.">
        <title>The Global Catalogue of Microorganisms (GCM) 10K type strain sequencing project: providing services to taxonomists for standard genome sequencing and annotation.</title>
        <authorList>
            <consortium name="The Broad Institute Genomics Platform"/>
            <consortium name="The Broad Institute Genome Sequencing Center for Infectious Disease"/>
            <person name="Wu L."/>
            <person name="Ma J."/>
        </authorList>
    </citation>
    <scope>NUCLEOTIDE SEQUENCE [LARGE SCALE GENOMIC DNA]</scope>
    <source>
        <strain evidence="3">CGMCC 4.7608</strain>
    </source>
</reference>
<evidence type="ECO:0008006" key="4">
    <source>
        <dbReference type="Google" id="ProtNLM"/>
    </source>
</evidence>
<protein>
    <recommendedName>
        <fullName evidence="4">EF-hand domain-containing protein</fullName>
    </recommendedName>
</protein>
<dbReference type="PROSITE" id="PS00018">
    <property type="entry name" value="EF_HAND_1"/>
    <property type="match status" value="1"/>
</dbReference>
<keyword evidence="3" id="KW-1185">Reference proteome</keyword>
<feature type="transmembrane region" description="Helical" evidence="1">
    <location>
        <begin position="289"/>
        <end position="306"/>
    </location>
</feature>